<keyword evidence="4" id="KW-0132">Cell division</keyword>
<dbReference type="OrthoDB" id="389699at2"/>
<dbReference type="InterPro" id="IPR019933">
    <property type="entry name" value="DivIVA_domain"/>
</dbReference>
<evidence type="ECO:0000256" key="2">
    <source>
        <dbReference type="ARBA" id="ARBA00009008"/>
    </source>
</evidence>
<keyword evidence="3" id="KW-0963">Cytoplasm</keyword>
<sequence length="178" mass="21240">MLTPLEIHSKEFKTVFRGYHQDDVNDFLDQVILSFEALLRGEDTPKLTLEEIANCEFRVEMRGYHRDEVNEYIDQILDSYQELLQQHAPQTIAYEEDHPEQIPLYPSVQPLSYPVNQRRITPEEIHQHEFVQAPHGYDIQGVNDFLDQIIHDYSEVLLENTELKKRLKQYEERLGRTW</sequence>
<comment type="similarity">
    <text evidence="2">Belongs to the DivIVA family.</text>
</comment>
<keyword evidence="5" id="KW-0175">Coiled coil</keyword>
<dbReference type="RefSeq" id="WP_091837875.1">
    <property type="nucleotide sequence ID" value="NZ_FPAA01000009.1"/>
</dbReference>
<dbReference type="EMBL" id="FPAA01000009">
    <property type="protein sequence ID" value="SFS85717.1"/>
    <property type="molecule type" value="Genomic_DNA"/>
</dbReference>
<dbReference type="PANTHER" id="PTHR35794:SF2">
    <property type="entry name" value="CELL DIVISION PROTEIN DIVIVA"/>
    <property type="match status" value="1"/>
</dbReference>
<keyword evidence="8" id="KW-1185">Reference proteome</keyword>
<evidence type="ECO:0000256" key="5">
    <source>
        <dbReference type="ARBA" id="ARBA00023054"/>
    </source>
</evidence>
<accession>A0A1I6T9S9</accession>
<dbReference type="AlphaFoldDB" id="A0A1I6T9S9"/>
<dbReference type="Pfam" id="PF05103">
    <property type="entry name" value="DivIVA"/>
    <property type="match status" value="3"/>
</dbReference>
<name>A0A1I6T9S9_9BACL</name>
<evidence type="ECO:0000256" key="4">
    <source>
        <dbReference type="ARBA" id="ARBA00022618"/>
    </source>
</evidence>
<evidence type="ECO:0000256" key="6">
    <source>
        <dbReference type="ARBA" id="ARBA00023306"/>
    </source>
</evidence>
<dbReference type="PANTHER" id="PTHR35794">
    <property type="entry name" value="CELL DIVISION PROTEIN DIVIVA"/>
    <property type="match status" value="1"/>
</dbReference>
<reference evidence="8" key="1">
    <citation type="submission" date="2016-10" db="EMBL/GenBank/DDBJ databases">
        <authorList>
            <person name="Varghese N."/>
            <person name="Submissions S."/>
        </authorList>
    </citation>
    <scope>NUCLEOTIDE SEQUENCE [LARGE SCALE GENOMIC DNA]</scope>
    <source>
        <strain evidence="8">DSM 45789</strain>
    </source>
</reference>
<evidence type="ECO:0000313" key="8">
    <source>
        <dbReference type="Proteomes" id="UP000198660"/>
    </source>
</evidence>
<keyword evidence="6" id="KW-0131">Cell cycle</keyword>
<evidence type="ECO:0000313" key="7">
    <source>
        <dbReference type="EMBL" id="SFS85717.1"/>
    </source>
</evidence>
<dbReference type="NCBIfam" id="TIGR03544">
    <property type="entry name" value="DivI1A_domain"/>
    <property type="match status" value="3"/>
</dbReference>
<comment type="subcellular location">
    <subcellularLocation>
        <location evidence="1">Cytoplasm</location>
    </subcellularLocation>
</comment>
<proteinExistence type="inferred from homology"/>
<dbReference type="GO" id="GO:0051301">
    <property type="term" value="P:cell division"/>
    <property type="evidence" value="ECO:0007669"/>
    <property type="project" value="UniProtKB-KW"/>
</dbReference>
<dbReference type="Gene3D" id="6.10.250.660">
    <property type="match status" value="3"/>
</dbReference>
<dbReference type="GO" id="GO:0005737">
    <property type="term" value="C:cytoplasm"/>
    <property type="evidence" value="ECO:0007669"/>
    <property type="project" value="UniProtKB-SubCell"/>
</dbReference>
<protein>
    <submittedName>
        <fullName evidence="7">DivIVA domain-containing protein</fullName>
    </submittedName>
</protein>
<evidence type="ECO:0000256" key="3">
    <source>
        <dbReference type="ARBA" id="ARBA00022490"/>
    </source>
</evidence>
<organism evidence="7 8">
    <name type="scientific">Marininema halotolerans</name>
    <dbReference type="NCBI Taxonomy" id="1155944"/>
    <lineage>
        <taxon>Bacteria</taxon>
        <taxon>Bacillati</taxon>
        <taxon>Bacillota</taxon>
        <taxon>Bacilli</taxon>
        <taxon>Bacillales</taxon>
        <taxon>Thermoactinomycetaceae</taxon>
        <taxon>Marininema</taxon>
    </lineage>
</organism>
<gene>
    <name evidence="7" type="ORF">SAMN05444972_10998</name>
</gene>
<dbReference type="Proteomes" id="UP000198660">
    <property type="component" value="Unassembled WGS sequence"/>
</dbReference>
<evidence type="ECO:0000256" key="1">
    <source>
        <dbReference type="ARBA" id="ARBA00004496"/>
    </source>
</evidence>
<dbReference type="InterPro" id="IPR007793">
    <property type="entry name" value="DivIVA_fam"/>
</dbReference>